<dbReference type="SUPFAM" id="SSF52540">
    <property type="entry name" value="P-loop containing nucleoside triphosphate hydrolases"/>
    <property type="match status" value="1"/>
</dbReference>
<dbReference type="AlphaFoldDB" id="T2IS24"/>
<proteinExistence type="predicted"/>
<reference evidence="2 3" key="1">
    <citation type="submission" date="2013-01" db="EMBL/GenBank/DDBJ databases">
        <authorList>
            <person name="Bench S."/>
        </authorList>
    </citation>
    <scope>NUCLEOTIDE SEQUENCE [LARGE SCALE GENOMIC DNA]</scope>
    <source>
        <strain evidence="2 3">WH 0005</strain>
    </source>
</reference>
<dbReference type="InterPro" id="IPR051396">
    <property type="entry name" value="Bact_Antivir_Def_Nuclease"/>
</dbReference>
<evidence type="ECO:0000313" key="3">
    <source>
        <dbReference type="Proteomes" id="UP000017981"/>
    </source>
</evidence>
<evidence type="ECO:0000259" key="1">
    <source>
        <dbReference type="Pfam" id="PF13304"/>
    </source>
</evidence>
<dbReference type="Pfam" id="PF13304">
    <property type="entry name" value="AAA_21"/>
    <property type="match status" value="1"/>
</dbReference>
<dbReference type="Proteomes" id="UP000017981">
    <property type="component" value="Unassembled WGS sequence"/>
</dbReference>
<dbReference type="InterPro" id="IPR027417">
    <property type="entry name" value="P-loop_NTPase"/>
</dbReference>
<dbReference type="Gene3D" id="3.40.50.300">
    <property type="entry name" value="P-loop containing nucleotide triphosphate hydrolases"/>
    <property type="match status" value="1"/>
</dbReference>
<comment type="caution">
    <text evidence="2">The sequence shown here is derived from an EMBL/GenBank/DDBJ whole genome shotgun (WGS) entry which is preliminary data.</text>
</comment>
<dbReference type="EMBL" id="CAQL01000487">
    <property type="protein sequence ID" value="CCQ55818.1"/>
    <property type="molecule type" value="Genomic_DNA"/>
</dbReference>
<dbReference type="PANTHER" id="PTHR43581:SF4">
    <property type="entry name" value="ATP_GTP PHOSPHATASE"/>
    <property type="match status" value="1"/>
</dbReference>
<dbReference type="GO" id="GO:0005524">
    <property type="term" value="F:ATP binding"/>
    <property type="evidence" value="ECO:0007669"/>
    <property type="project" value="InterPro"/>
</dbReference>
<dbReference type="GO" id="GO:0006302">
    <property type="term" value="P:double-strand break repair"/>
    <property type="evidence" value="ECO:0007669"/>
    <property type="project" value="InterPro"/>
</dbReference>
<sequence length="443" mass="51601">MKLLKVSVPNFRNLKNVELTFEPSLKPAVFPIGSENGGGKSTLLQLIFVLLTCSLDDNKNIYLSIFLISVIDNFQDTDEIAQFELNYQGEIINFTFTYLDENDSDNQKIIKFTKEILNFKKDLQDKSKEITNIDQIISEKRREYMGESSGLVEKKKSKDIEKLEEGKQTLILQQEEIKQYIKSTNSRLLIYQKELKILCCNYIAAQDKWMICKTNIDNFEISYKAFAYASKNIYLVTPPTQMFLFFDREIKKLMDGNFADYYNKVNAIRKKIANIYIYNQLSIIAIKHAFKQAREQDFKTALENDNLEYGTELKGLAEDFHQFLGNDKYIKPSPDMNSIIVKRKISENEFIELEPEELSHGELKKLGLYAWIKYNNINDSIILIDEIENGFHPDWQYNIVNELASWGDNQYLLATHSFYLCEALTPAHVKEIEPKMLNPNSEE</sequence>
<feature type="domain" description="ATPase AAA-type core" evidence="1">
    <location>
        <begin position="316"/>
        <end position="421"/>
    </location>
</feature>
<dbReference type="PANTHER" id="PTHR43581">
    <property type="entry name" value="ATP/GTP PHOSPHATASE"/>
    <property type="match status" value="1"/>
</dbReference>
<dbReference type="RefSeq" id="WP_021832942.1">
    <property type="nucleotide sequence ID" value="NZ_CAQL01000487.1"/>
</dbReference>
<reference evidence="2 3" key="2">
    <citation type="submission" date="2013-09" db="EMBL/GenBank/DDBJ databases">
        <title>Whole genome comparison of six Crocosphaera watsonii strains with differing phenotypes.</title>
        <authorList>
            <person name="Bench S.R."/>
            <person name="Heller P."/>
            <person name="Frank I."/>
            <person name="Arciniega M."/>
            <person name="Shilova I.N."/>
            <person name="Zehr J.P."/>
        </authorList>
    </citation>
    <scope>NUCLEOTIDE SEQUENCE [LARGE SCALE GENOMIC DNA]</scope>
    <source>
        <strain evidence="2 3">WH 0005</strain>
    </source>
</reference>
<name>T2IS24_CROWT</name>
<dbReference type="InterPro" id="IPR003959">
    <property type="entry name" value="ATPase_AAA_core"/>
</dbReference>
<evidence type="ECO:0000313" key="2">
    <source>
        <dbReference type="EMBL" id="CCQ55818.1"/>
    </source>
</evidence>
<dbReference type="GO" id="GO:0016887">
    <property type="term" value="F:ATP hydrolysis activity"/>
    <property type="evidence" value="ECO:0007669"/>
    <property type="project" value="InterPro"/>
</dbReference>
<gene>
    <name evidence="2" type="ORF">CWATWH0005_1701</name>
</gene>
<protein>
    <recommendedName>
        <fullName evidence="1">ATPase AAA-type core domain-containing protein</fullName>
    </recommendedName>
</protein>
<organism evidence="2 3">
    <name type="scientific">Crocosphaera watsonii WH 0005</name>
    <dbReference type="NCBI Taxonomy" id="423472"/>
    <lineage>
        <taxon>Bacteria</taxon>
        <taxon>Bacillati</taxon>
        <taxon>Cyanobacteriota</taxon>
        <taxon>Cyanophyceae</taxon>
        <taxon>Oscillatoriophycideae</taxon>
        <taxon>Chroococcales</taxon>
        <taxon>Aphanothecaceae</taxon>
        <taxon>Crocosphaera</taxon>
    </lineage>
</organism>
<accession>T2IS24</accession>